<protein>
    <submittedName>
        <fullName evidence="8">Uracil transporter</fullName>
    </submittedName>
</protein>
<organism evidence="8 9">
    <name type="scientific">Bacillus infantis NRRL B-14911</name>
    <dbReference type="NCBI Taxonomy" id="1367477"/>
    <lineage>
        <taxon>Bacteria</taxon>
        <taxon>Bacillati</taxon>
        <taxon>Bacillota</taxon>
        <taxon>Bacilli</taxon>
        <taxon>Bacillales</taxon>
        <taxon>Bacillaceae</taxon>
        <taxon>Bacillus</taxon>
    </lineage>
</organism>
<feature type="transmembrane region" description="Helical" evidence="7">
    <location>
        <begin position="284"/>
        <end position="306"/>
    </location>
</feature>
<feature type="transmembrane region" description="Helical" evidence="7">
    <location>
        <begin position="95"/>
        <end position="111"/>
    </location>
</feature>
<dbReference type="PROSITE" id="PS01116">
    <property type="entry name" value="XANTH_URACIL_PERMASE"/>
    <property type="match status" value="1"/>
</dbReference>
<keyword evidence="5 7" id="KW-1133">Transmembrane helix</keyword>
<gene>
    <name evidence="8" type="ORF">N288_09320</name>
</gene>
<dbReference type="InterPro" id="IPR006043">
    <property type="entry name" value="NCS2"/>
</dbReference>
<keyword evidence="6 7" id="KW-0472">Membrane</keyword>
<evidence type="ECO:0000313" key="9">
    <source>
        <dbReference type="Proteomes" id="UP000017805"/>
    </source>
</evidence>
<feature type="transmembrane region" description="Helical" evidence="7">
    <location>
        <begin position="142"/>
        <end position="160"/>
    </location>
</feature>
<accession>U5L8S0</accession>
<feature type="transmembrane region" description="Helical" evidence="7">
    <location>
        <begin position="172"/>
        <end position="194"/>
    </location>
</feature>
<dbReference type="PANTHER" id="PTHR42810:SF2">
    <property type="entry name" value="PURINE PERMEASE C1399.01C-RELATED"/>
    <property type="match status" value="1"/>
</dbReference>
<evidence type="ECO:0000256" key="4">
    <source>
        <dbReference type="ARBA" id="ARBA00022692"/>
    </source>
</evidence>
<feature type="transmembrane region" description="Helical" evidence="7">
    <location>
        <begin position="206"/>
        <end position="226"/>
    </location>
</feature>
<feature type="transmembrane region" description="Helical" evidence="7">
    <location>
        <begin position="390"/>
        <end position="411"/>
    </location>
</feature>
<evidence type="ECO:0000313" key="8">
    <source>
        <dbReference type="EMBL" id="AGX03785.1"/>
    </source>
</evidence>
<feature type="transmembrane region" description="Helical" evidence="7">
    <location>
        <begin position="68"/>
        <end position="89"/>
    </location>
</feature>
<evidence type="ECO:0000256" key="2">
    <source>
        <dbReference type="ARBA" id="ARBA00008821"/>
    </source>
</evidence>
<keyword evidence="9" id="KW-1185">Reference proteome</keyword>
<name>U5L8S0_9BACI</name>
<feature type="transmembrane region" description="Helical" evidence="7">
    <location>
        <begin position="118"/>
        <end position="136"/>
    </location>
</feature>
<evidence type="ECO:0000256" key="7">
    <source>
        <dbReference type="SAM" id="Phobius"/>
    </source>
</evidence>
<feature type="transmembrane region" description="Helical" evidence="7">
    <location>
        <begin position="360"/>
        <end position="384"/>
    </location>
</feature>
<dbReference type="STRING" id="1367477.N288_09320"/>
<dbReference type="KEGG" id="bif:N288_09320"/>
<dbReference type="Proteomes" id="UP000017805">
    <property type="component" value="Chromosome"/>
</dbReference>
<evidence type="ECO:0000256" key="6">
    <source>
        <dbReference type="ARBA" id="ARBA00023136"/>
    </source>
</evidence>
<dbReference type="PATRIC" id="fig|1367477.3.peg.1803"/>
<dbReference type="HOGENOM" id="CLU_017959_1_2_9"/>
<dbReference type="GO" id="GO:0005886">
    <property type="term" value="C:plasma membrane"/>
    <property type="evidence" value="ECO:0007669"/>
    <property type="project" value="UniProtKB-ARBA"/>
</dbReference>
<evidence type="ECO:0000256" key="3">
    <source>
        <dbReference type="ARBA" id="ARBA00022448"/>
    </source>
</evidence>
<keyword evidence="4 7" id="KW-0812">Transmembrane</keyword>
<comment type="similarity">
    <text evidence="2">Belongs to the nucleobase:cation symporter-2 (NCS2) (TC 2.A.40) family.</text>
</comment>
<dbReference type="Pfam" id="PF00860">
    <property type="entry name" value="Xan_ur_permease"/>
    <property type="match status" value="1"/>
</dbReference>
<reference evidence="8 9" key="1">
    <citation type="submission" date="2013-07" db="EMBL/GenBank/DDBJ databases">
        <title>Complete genome sequence of Bacillus infantis NRRL B-14911 that has potential to induce cardiac disease by antigenic mimicry.</title>
        <authorList>
            <person name="Massilamany C."/>
            <person name="Smith T.P.L."/>
            <person name="Loy J.D."/>
            <person name="Barletta R."/>
            <person name="Reddy J."/>
        </authorList>
    </citation>
    <scope>NUCLEOTIDE SEQUENCE [LARGE SCALE GENOMIC DNA]</scope>
    <source>
        <strain evidence="8 9">NRRL B-14911</strain>
    </source>
</reference>
<proteinExistence type="inferred from homology"/>
<comment type="subcellular location">
    <subcellularLocation>
        <location evidence="1">Membrane</location>
        <topology evidence="1">Multi-pass membrane protein</topology>
    </subcellularLocation>
</comment>
<dbReference type="AlphaFoldDB" id="U5L8S0"/>
<sequence>MKTEHPPFNAVQRGWQRGTWLVSFQLCSYALCAKKQEGFLRGKDEYKGDKAMNKPLLDVNEVPKPFQWITLSIQHLFAMFGATILVPYLVGLDPAIALISSGLGTIAFLIITKWQVPAYLGSSFAFIAPIIAAKTAGGPGAAMIGSFMAGLVYGIVALIIKKAGYRWIMKLLPPVVVGPVIIVIGLGLAGTAVGMAMNNADGEYSFLYFSAGLVTLAATIVFSIYFKGMLSMIPILGGIIIGYIYSVFAGLVDFTPVLEAKWFEAPNFLIPFADYKVDLSSLKIALLMVPVAVVTLSEHIGHQLVLSKVVGRDYIKNPGLHRSILGDGMATIISALIGGPPKTTYGENIGVLAITRVYSVYVLAGAAVVATVFGFIGKITALIASIPTPVMGGVSILLFGIIASSGLRMLVDSKVDFGDKRNLVISSVILVIGIGGAHVTLGGLNLEGMALAAICGVVLNLILPGKPQIEEDMFEAETEKKSNVA</sequence>
<dbReference type="NCBIfam" id="TIGR00801">
    <property type="entry name" value="ncs2"/>
    <property type="match status" value="1"/>
</dbReference>
<evidence type="ECO:0000256" key="1">
    <source>
        <dbReference type="ARBA" id="ARBA00004141"/>
    </source>
</evidence>
<feature type="transmembrane region" description="Helical" evidence="7">
    <location>
        <begin position="423"/>
        <end position="440"/>
    </location>
</feature>
<dbReference type="InterPro" id="IPR006042">
    <property type="entry name" value="Xan_ur_permease"/>
</dbReference>
<keyword evidence="3" id="KW-0813">Transport</keyword>
<dbReference type="GO" id="GO:0042907">
    <property type="term" value="F:xanthine transmembrane transporter activity"/>
    <property type="evidence" value="ECO:0007669"/>
    <property type="project" value="TreeGrafter"/>
</dbReference>
<dbReference type="PANTHER" id="PTHR42810">
    <property type="entry name" value="PURINE PERMEASE C1399.01C-RELATED"/>
    <property type="match status" value="1"/>
</dbReference>
<evidence type="ECO:0000256" key="5">
    <source>
        <dbReference type="ARBA" id="ARBA00022989"/>
    </source>
</evidence>
<feature type="transmembrane region" description="Helical" evidence="7">
    <location>
        <begin position="233"/>
        <end position="252"/>
    </location>
</feature>
<dbReference type="EMBL" id="CP006643">
    <property type="protein sequence ID" value="AGX03785.1"/>
    <property type="molecule type" value="Genomic_DNA"/>
</dbReference>